<evidence type="ECO:0000313" key="6">
    <source>
        <dbReference type="EMBL" id="GGH72832.1"/>
    </source>
</evidence>
<dbReference type="GO" id="GO:0000272">
    <property type="term" value="P:polysaccharide catabolic process"/>
    <property type="evidence" value="ECO:0007669"/>
    <property type="project" value="UniProtKB-KW"/>
</dbReference>
<dbReference type="InterPro" id="IPR001701">
    <property type="entry name" value="Glyco_hydro_9"/>
</dbReference>
<evidence type="ECO:0000256" key="2">
    <source>
        <dbReference type="ARBA" id="ARBA00023277"/>
    </source>
</evidence>
<dbReference type="SUPFAM" id="SSF48208">
    <property type="entry name" value="Six-hairpin glycosidases"/>
    <property type="match status" value="1"/>
</dbReference>
<comment type="caution">
    <text evidence="6">The sequence shown here is derived from an EMBL/GenBank/DDBJ whole genome shotgun (WGS) entry which is preliminary data.</text>
</comment>
<dbReference type="Pfam" id="PF00759">
    <property type="entry name" value="Glyco_hydro_9"/>
    <property type="match status" value="1"/>
</dbReference>
<dbReference type="InterPro" id="IPR008928">
    <property type="entry name" value="6-hairpin_glycosidase_sf"/>
</dbReference>
<evidence type="ECO:0000256" key="3">
    <source>
        <dbReference type="ARBA" id="ARBA00023326"/>
    </source>
</evidence>
<feature type="domain" description="Glycoside hydrolase family 9" evidence="4">
    <location>
        <begin position="393"/>
        <end position="754"/>
    </location>
</feature>
<evidence type="ECO:0000313" key="7">
    <source>
        <dbReference type="Proteomes" id="UP000627292"/>
    </source>
</evidence>
<reference evidence="6" key="2">
    <citation type="submission" date="2020-09" db="EMBL/GenBank/DDBJ databases">
        <authorList>
            <person name="Sun Q."/>
            <person name="Zhou Y."/>
        </authorList>
    </citation>
    <scope>NUCLEOTIDE SEQUENCE</scope>
    <source>
        <strain evidence="6">CGMCC 1.15290</strain>
    </source>
</reference>
<dbReference type="EMBL" id="BMIB01000003">
    <property type="protein sequence ID" value="GGH72832.1"/>
    <property type="molecule type" value="Genomic_DNA"/>
</dbReference>
<dbReference type="InterPro" id="IPR004197">
    <property type="entry name" value="Cellulase_Ig-like"/>
</dbReference>
<protein>
    <recommendedName>
        <fullName evidence="8">Glycoside hydrolase</fullName>
    </recommendedName>
</protein>
<accession>A0A917IZ70</accession>
<dbReference type="InterPro" id="IPR014756">
    <property type="entry name" value="Ig_E-set"/>
</dbReference>
<dbReference type="RefSeq" id="WP_188954340.1">
    <property type="nucleotide sequence ID" value="NZ_BMIB01000003.1"/>
</dbReference>
<dbReference type="Pfam" id="PF02927">
    <property type="entry name" value="CelD_N"/>
    <property type="match status" value="1"/>
</dbReference>
<comment type="similarity">
    <text evidence="1">Belongs to the glycosyl hydrolase 9 (cellulase E) family.</text>
</comment>
<keyword evidence="7" id="KW-1185">Reference proteome</keyword>
<dbReference type="SUPFAM" id="SSF81296">
    <property type="entry name" value="E set domains"/>
    <property type="match status" value="1"/>
</dbReference>
<dbReference type="GO" id="GO:0008810">
    <property type="term" value="F:cellulase activity"/>
    <property type="evidence" value="ECO:0007669"/>
    <property type="project" value="InterPro"/>
</dbReference>
<proteinExistence type="inferred from homology"/>
<gene>
    <name evidence="6" type="ORF">GCM10011379_33690</name>
</gene>
<dbReference type="CDD" id="cd02850">
    <property type="entry name" value="E_set_Cellulase_N"/>
    <property type="match status" value="1"/>
</dbReference>
<feature type="domain" description="Cellulase Ig-like" evidence="5">
    <location>
        <begin position="274"/>
        <end position="353"/>
    </location>
</feature>
<organism evidence="6 7">
    <name type="scientific">Filimonas zeae</name>
    <dbReference type="NCBI Taxonomy" id="1737353"/>
    <lineage>
        <taxon>Bacteria</taxon>
        <taxon>Pseudomonadati</taxon>
        <taxon>Bacteroidota</taxon>
        <taxon>Chitinophagia</taxon>
        <taxon>Chitinophagales</taxon>
        <taxon>Chitinophagaceae</taxon>
        <taxon>Filimonas</taxon>
    </lineage>
</organism>
<dbReference type="InterPro" id="IPR012341">
    <property type="entry name" value="6hp_glycosidase-like_sf"/>
</dbReference>
<dbReference type="AlphaFoldDB" id="A0A917IZ70"/>
<reference evidence="6" key="1">
    <citation type="journal article" date="2014" name="Int. J. Syst. Evol. Microbiol.">
        <title>Complete genome sequence of Corynebacterium casei LMG S-19264T (=DSM 44701T), isolated from a smear-ripened cheese.</title>
        <authorList>
            <consortium name="US DOE Joint Genome Institute (JGI-PGF)"/>
            <person name="Walter F."/>
            <person name="Albersmeier A."/>
            <person name="Kalinowski J."/>
            <person name="Ruckert C."/>
        </authorList>
    </citation>
    <scope>NUCLEOTIDE SEQUENCE</scope>
    <source>
        <strain evidence="6">CGMCC 1.15290</strain>
    </source>
</reference>
<dbReference type="Gene3D" id="1.50.10.10">
    <property type="match status" value="1"/>
</dbReference>
<sequence>MYSAKYLSTGTGKAIRLLSLALGLSPFCLRAQQTDKSALRLTDAGYLYKPGLNVFVFNSHYGLFGDEKLAGIELIHHEVRTATNGDVRLDATPEQWDSIPQFIRRETDKPTNTVRAWLRYPAFNFDYAIEVKPEAEGVVIRVLLDKALPAALAGRAGFNLEFLPSAYFSKTYIADGKAGVFPLYPTSHMALSNGRTAPMPLAQGNRLVLAPEDAHRRVRIESQTPLQLYDGRNKAQNGWFVVRSLLPAGKTGTVLEWHVTANTQAGWTRPPVVAHSQVGYHPDQQKIAAIELDKNSKALANATLLRIEDNGTITQKYTAPVQRWGNYLRYQYYTFNFSSVKDTGVYIIQYGTTQTKPFRIDKQVYQTAWHATQDIFMPEQMDHVTVKEAYRIWHGASHLDDALQAPTNLVHFDLYAQGPTTDTRFKPLEHIPGLNVGGWYDAGDFDIRTQTVYGTVTDLVHAWELFHPMRDETLVDQTIRYVELHRPDGKPDMLQQIEHGTLQLLAQFNAVGHAINGIVEAHLEEYTHLGDAVTKTDNLIYKPTLGPHQTEGAFSGRPDDRWAFTNRSTALNYGSIAALAAASRALKGYNDTLAAQCLQKAVEVWEEEQTHPPHVFNHGNTTGGPLPDERMQAALELRIATGKQKYADTLAAHFAEIAQQFNRRARLCIQALPYLDAAYHVRVKELVTNYKQQVLDKMSTQNPYGVPVTGGGWAGSGAVINFGLTNYYLHRAFPDIIGAEAVYKSLHYLYGTHPGSDISLVSAVGTESKKVAYGNNRANFTFIAGGIVPGVLIIPPDFPENKEDWPFLWGENEYVVGLGASYILLVNAVNQLLHTSTP</sequence>
<evidence type="ECO:0000259" key="5">
    <source>
        <dbReference type="Pfam" id="PF02927"/>
    </source>
</evidence>
<evidence type="ECO:0000259" key="4">
    <source>
        <dbReference type="Pfam" id="PF00759"/>
    </source>
</evidence>
<keyword evidence="2" id="KW-0119">Carbohydrate metabolism</keyword>
<dbReference type="InterPro" id="IPR013783">
    <property type="entry name" value="Ig-like_fold"/>
</dbReference>
<dbReference type="Gene3D" id="2.60.40.10">
    <property type="entry name" value="Immunoglobulins"/>
    <property type="match status" value="1"/>
</dbReference>
<evidence type="ECO:0000256" key="1">
    <source>
        <dbReference type="ARBA" id="ARBA00007072"/>
    </source>
</evidence>
<dbReference type="Proteomes" id="UP000627292">
    <property type="component" value="Unassembled WGS sequence"/>
</dbReference>
<keyword evidence="3" id="KW-0624">Polysaccharide degradation</keyword>
<evidence type="ECO:0008006" key="8">
    <source>
        <dbReference type="Google" id="ProtNLM"/>
    </source>
</evidence>
<name>A0A917IZ70_9BACT</name>